<protein>
    <submittedName>
        <fullName evidence="2">Uncharacterized protein</fullName>
    </submittedName>
</protein>
<accession>A0A1Z8JU21</accession>
<reference evidence="1 4" key="2">
    <citation type="submission" date="2018-06" db="EMBL/GenBank/DDBJ databases">
        <title>Population genomics shows no distinction between pathogenic Candida krusei and environmental Pichia kudriavzevii: One species, four names.</title>
        <authorList>
            <person name="Douglass A.P."/>
            <person name="Offei B."/>
            <person name="Braun-Galleani S."/>
            <person name="Coughlan A.Y."/>
            <person name="Martos A."/>
            <person name="Ortiz-Merino R.A."/>
            <person name="Byrne K.P."/>
            <person name="Wolfe K.H."/>
        </authorList>
    </citation>
    <scope>NUCLEOTIDE SEQUENCE [LARGE SCALE GENOMIC DNA]</scope>
    <source>
        <strain evidence="1 4">CBS573</strain>
    </source>
</reference>
<keyword evidence="4" id="KW-1185">Reference proteome</keyword>
<evidence type="ECO:0000313" key="2">
    <source>
        <dbReference type="EMBL" id="OUT24084.1"/>
    </source>
</evidence>
<dbReference type="GeneID" id="40384317"/>
<dbReference type="EMBL" id="NHMM01000001">
    <property type="protein sequence ID" value="OUT24084.1"/>
    <property type="molecule type" value="Genomic_DNA"/>
</dbReference>
<sequence>MAGYSMTFKRFSVFRNYKCRFFSKVSVVREEYDNPRIDILSKLINVARLEGSEFETSLDEESIIECLRGMTNVPVPKSKYPFLSYSNFPRSKFLPPMPKSESKEELVQFVDKLTTFQYPKPRIPQISRLIHESVSAHPEFFPKESYLKIVYFYNYHSNLKLCFDILNTMIQRTDLKQDIEFHNVIISDTFKPSNMKKVIERLESLEHRGMKANTNTWYHGFTRMKNSDPKIQLIEMMQELNIPLYPILHLLKPLAGYFTPEKLNKLFEKEGVSIERDTLTSPLFNILATSYLRHNQISELWDLIEGTPQLRPFMNTGLYVTFIEHFLSNNQLGFAFAFTQYVQSKFGLRVSKILISMIVNKHLPNCSYFENWISIVRILYPKAIRDSSIFLNTKTLSNLQDYATLYRFDNNFESVSRKDKEIKRMIDKSLVWKDKPIFSLSENAKSFIDCAKMVGQPI</sequence>
<dbReference type="Proteomes" id="UP000249293">
    <property type="component" value="Chromosome 3"/>
</dbReference>
<dbReference type="AlphaFoldDB" id="A0A1Z8JU21"/>
<dbReference type="KEGG" id="pkz:C5L36_0C04550"/>
<proteinExistence type="predicted"/>
<dbReference type="VEuPathDB" id="FungiDB:C5L36_0C04550"/>
<gene>
    <name evidence="1" type="ORF">C5L36_0C04550</name>
    <name evidence="2" type="ORF">CAS74_000467</name>
</gene>
<dbReference type="EMBL" id="CP028775">
    <property type="protein sequence ID" value="AWU76522.1"/>
    <property type="molecule type" value="Genomic_DNA"/>
</dbReference>
<organism evidence="2 3">
    <name type="scientific">Pichia kudriavzevii</name>
    <name type="common">Yeast</name>
    <name type="synonym">Issatchenkia orientalis</name>
    <dbReference type="NCBI Taxonomy" id="4909"/>
    <lineage>
        <taxon>Eukaryota</taxon>
        <taxon>Fungi</taxon>
        <taxon>Dikarya</taxon>
        <taxon>Ascomycota</taxon>
        <taxon>Saccharomycotina</taxon>
        <taxon>Pichiomycetes</taxon>
        <taxon>Pichiales</taxon>
        <taxon>Pichiaceae</taxon>
        <taxon>Pichia</taxon>
    </lineage>
</organism>
<reference evidence="2 3" key="1">
    <citation type="submission" date="2017-05" db="EMBL/GenBank/DDBJ databases">
        <title>The Genome Sequence of Candida krusei Ckrusei653.</title>
        <authorList>
            <person name="Cuomo C."/>
            <person name="Forche A."/>
            <person name="Young S."/>
            <person name="Abouelleil A."/>
            <person name="Cao P."/>
            <person name="Chapman S."/>
            <person name="Cusick C."/>
            <person name="Shea T."/>
            <person name="Nusbaum C."/>
            <person name="Birren B."/>
        </authorList>
    </citation>
    <scope>NUCLEOTIDE SEQUENCE [LARGE SCALE GENOMIC DNA]</scope>
    <source>
        <strain evidence="2 3">Ckrusei653</strain>
    </source>
</reference>
<evidence type="ECO:0000313" key="3">
    <source>
        <dbReference type="Proteomes" id="UP000195871"/>
    </source>
</evidence>
<dbReference type="OrthoDB" id="3994818at2759"/>
<dbReference type="Proteomes" id="UP000195871">
    <property type="component" value="Unassembled WGS sequence"/>
</dbReference>
<evidence type="ECO:0000313" key="4">
    <source>
        <dbReference type="Proteomes" id="UP000249293"/>
    </source>
</evidence>
<name>A0A1Z8JU21_PICKU</name>
<evidence type="ECO:0000313" key="1">
    <source>
        <dbReference type="EMBL" id="AWU76522.1"/>
    </source>
</evidence>
<dbReference type="RefSeq" id="XP_029321999.1">
    <property type="nucleotide sequence ID" value="XM_029466139.1"/>
</dbReference>